<dbReference type="AlphaFoldDB" id="A0A183D224"/>
<gene>
    <name evidence="1" type="ORF">GPUH_LOCUS2764</name>
</gene>
<sequence>MKEAEKELNNLALRKFQLASEFLSLNQQVENVLCKYRYNLSKTKSVVGLAATSVAFVDNRELEPIVRWVFRAQF</sequence>
<dbReference type="WBParaSite" id="GPUH_0000277001-mRNA-1">
    <property type="protein sequence ID" value="GPUH_0000277001-mRNA-1"/>
    <property type="gene ID" value="GPUH_0000277001"/>
</dbReference>
<reference evidence="3" key="1">
    <citation type="submission" date="2016-06" db="UniProtKB">
        <authorList>
            <consortium name="WormBaseParasite"/>
        </authorList>
    </citation>
    <scope>IDENTIFICATION</scope>
</reference>
<dbReference type="OrthoDB" id="5826082at2759"/>
<evidence type="ECO:0000313" key="2">
    <source>
        <dbReference type="Proteomes" id="UP000271098"/>
    </source>
</evidence>
<evidence type="ECO:0000313" key="1">
    <source>
        <dbReference type="EMBL" id="VDK36279.1"/>
    </source>
</evidence>
<evidence type="ECO:0000313" key="3">
    <source>
        <dbReference type="WBParaSite" id="GPUH_0000277001-mRNA-1"/>
    </source>
</evidence>
<proteinExistence type="predicted"/>
<keyword evidence="2" id="KW-1185">Reference proteome</keyword>
<name>A0A183D224_9BILA</name>
<accession>A0A183D224</accession>
<dbReference type="Proteomes" id="UP000271098">
    <property type="component" value="Unassembled WGS sequence"/>
</dbReference>
<dbReference type="EMBL" id="UYRT01004354">
    <property type="protein sequence ID" value="VDK36279.1"/>
    <property type="molecule type" value="Genomic_DNA"/>
</dbReference>
<protein>
    <submittedName>
        <fullName evidence="3">AAA_9 domain-containing protein</fullName>
    </submittedName>
</protein>
<organism evidence="3">
    <name type="scientific">Gongylonema pulchrum</name>
    <dbReference type="NCBI Taxonomy" id="637853"/>
    <lineage>
        <taxon>Eukaryota</taxon>
        <taxon>Metazoa</taxon>
        <taxon>Ecdysozoa</taxon>
        <taxon>Nematoda</taxon>
        <taxon>Chromadorea</taxon>
        <taxon>Rhabditida</taxon>
        <taxon>Spirurina</taxon>
        <taxon>Spiruromorpha</taxon>
        <taxon>Spiruroidea</taxon>
        <taxon>Gongylonematidae</taxon>
        <taxon>Gongylonema</taxon>
    </lineage>
</organism>
<reference evidence="1 2" key="2">
    <citation type="submission" date="2018-11" db="EMBL/GenBank/DDBJ databases">
        <authorList>
            <consortium name="Pathogen Informatics"/>
        </authorList>
    </citation>
    <scope>NUCLEOTIDE SEQUENCE [LARGE SCALE GENOMIC DNA]</scope>
</reference>